<keyword evidence="1" id="KW-0732">Signal</keyword>
<reference evidence="3" key="1">
    <citation type="submission" date="2019-02" db="EMBL/GenBank/DDBJ databases">
        <title>Deep-cultivation of Planctomycetes and their phenomic and genomic characterization uncovers novel biology.</title>
        <authorList>
            <person name="Wiegand S."/>
            <person name="Jogler M."/>
            <person name="Boedeker C."/>
            <person name="Pinto D."/>
            <person name="Vollmers J."/>
            <person name="Rivas-Marin E."/>
            <person name="Kohn T."/>
            <person name="Peeters S.H."/>
            <person name="Heuer A."/>
            <person name="Rast P."/>
            <person name="Oberbeckmann S."/>
            <person name="Bunk B."/>
            <person name="Jeske O."/>
            <person name="Meyerdierks A."/>
            <person name="Storesund J.E."/>
            <person name="Kallscheuer N."/>
            <person name="Luecker S."/>
            <person name="Lage O.M."/>
            <person name="Pohl T."/>
            <person name="Merkel B.J."/>
            <person name="Hornburger P."/>
            <person name="Mueller R.-W."/>
            <person name="Bruemmer F."/>
            <person name="Labrenz M."/>
            <person name="Spormann A.M."/>
            <person name="Op den Camp H."/>
            <person name="Overmann J."/>
            <person name="Amann R."/>
            <person name="Jetten M.S.M."/>
            <person name="Mascher T."/>
            <person name="Medema M.H."/>
            <person name="Devos D.P."/>
            <person name="Kaster A.-K."/>
            <person name="Ovreas L."/>
            <person name="Rohde M."/>
            <person name="Galperin M.Y."/>
            <person name="Jogler C."/>
        </authorList>
    </citation>
    <scope>NUCLEOTIDE SEQUENCE [LARGE SCALE GENOMIC DNA]</scope>
    <source>
        <strain evidence="3">Pan97</strain>
    </source>
</reference>
<dbReference type="OrthoDB" id="291697at2"/>
<dbReference type="RefSeq" id="WP_144971219.1">
    <property type="nucleotide sequence ID" value="NZ_CP036289.1"/>
</dbReference>
<protein>
    <recommendedName>
        <fullName evidence="4">Carboxypeptidase regulatory-like domain-containing protein</fullName>
    </recommendedName>
</protein>
<gene>
    <name evidence="2" type="ORF">Pan97_12340</name>
</gene>
<dbReference type="Proteomes" id="UP000318626">
    <property type="component" value="Chromosome"/>
</dbReference>
<name>A0A518C4S3_9BACT</name>
<evidence type="ECO:0000256" key="1">
    <source>
        <dbReference type="SAM" id="SignalP"/>
    </source>
</evidence>
<evidence type="ECO:0000313" key="3">
    <source>
        <dbReference type="Proteomes" id="UP000318626"/>
    </source>
</evidence>
<dbReference type="AlphaFoldDB" id="A0A518C4S3"/>
<feature type="signal peptide" evidence="1">
    <location>
        <begin position="1"/>
        <end position="26"/>
    </location>
</feature>
<feature type="chain" id="PRO_5021968907" description="Carboxypeptidase regulatory-like domain-containing protein" evidence="1">
    <location>
        <begin position="27"/>
        <end position="145"/>
    </location>
</feature>
<sequence precursor="true">MNISWTFRLACLLSCCLLIAAAGCSAGNGDGTTLVYGTVTFDGSPLESGKVILEPVQAGERPYAASIHDGKFQLSATPGKKIVRITATRLEDPKKLSADMKRSMEVGGAGTVPVQYIPAQYNQNSELTVEIDAAGGNQLAWDLTK</sequence>
<keyword evidence="3" id="KW-1185">Reference proteome</keyword>
<organism evidence="2 3">
    <name type="scientific">Bremerella volcania</name>
    <dbReference type="NCBI Taxonomy" id="2527984"/>
    <lineage>
        <taxon>Bacteria</taxon>
        <taxon>Pseudomonadati</taxon>
        <taxon>Planctomycetota</taxon>
        <taxon>Planctomycetia</taxon>
        <taxon>Pirellulales</taxon>
        <taxon>Pirellulaceae</taxon>
        <taxon>Bremerella</taxon>
    </lineage>
</organism>
<evidence type="ECO:0000313" key="2">
    <source>
        <dbReference type="EMBL" id="QDU74229.1"/>
    </source>
</evidence>
<evidence type="ECO:0008006" key="4">
    <source>
        <dbReference type="Google" id="ProtNLM"/>
    </source>
</evidence>
<dbReference type="KEGG" id="bvo:Pan97_12340"/>
<accession>A0A518C4S3</accession>
<proteinExistence type="predicted"/>
<dbReference type="EMBL" id="CP036289">
    <property type="protein sequence ID" value="QDU74229.1"/>
    <property type="molecule type" value="Genomic_DNA"/>
</dbReference>